<accession>E0I6W3</accession>
<gene>
    <name evidence="3" type="ORF">PaecuDRAFT_1385</name>
</gene>
<dbReference type="Proteomes" id="UP000005387">
    <property type="component" value="Unassembled WGS sequence"/>
</dbReference>
<reference evidence="3 4" key="1">
    <citation type="submission" date="2010-07" db="EMBL/GenBank/DDBJ databases">
        <title>The draft genome of Paenibacillus curdlanolyticus YK9.</title>
        <authorList>
            <consortium name="US DOE Joint Genome Institute (JGI-PGF)"/>
            <person name="Lucas S."/>
            <person name="Copeland A."/>
            <person name="Lapidus A."/>
            <person name="Cheng J.-F."/>
            <person name="Bruce D."/>
            <person name="Goodwin L."/>
            <person name="Pitluck S."/>
            <person name="Land M.L."/>
            <person name="Hauser L."/>
            <person name="Chang Y.-J."/>
            <person name="Jeffries C."/>
            <person name="Anderson I.J."/>
            <person name="Johnson E."/>
            <person name="Loganathan U."/>
            <person name="Mulhopadhyay B."/>
            <person name="Kyrpides N."/>
            <person name="Woyke T.J."/>
        </authorList>
    </citation>
    <scope>NUCLEOTIDE SEQUENCE [LARGE SCALE GENOMIC DNA]</scope>
    <source>
        <strain evidence="3 4">YK9</strain>
    </source>
</reference>
<feature type="domain" description="DUF7021" evidence="2">
    <location>
        <begin position="3"/>
        <end position="117"/>
    </location>
</feature>
<sequence>MEERFFEERFSEEVIEIAAITGTTGTRAGRAEGNILMHAHIDLIAWKGLSPTEPVNHNKVFRLAWLVDDEQWQMSKDILQPNRVVRLHVRKGQMVMMLIKVLDSEYKDNELEAILEASSKPAFYYDEVLGEFKLYRVVNWFEKTIAWAGEEGQLSFYRDEEEKMKSALQAAYILFGDQEKWSRKIRAFAAQELVSAVNDLFEEGEEITEETFMKLMVFSSILIQPDGGFEMYFSDGDMFYGHSIIVSGNVNGTIESAVVAG</sequence>
<dbReference type="InterPro" id="IPR054286">
    <property type="entry name" value="DUF7021"/>
</dbReference>
<keyword evidence="4" id="KW-1185">Reference proteome</keyword>
<protein>
    <submittedName>
        <fullName evidence="3">Conserved hypothetical membrane spanning protein</fullName>
    </submittedName>
</protein>
<name>E0I6W3_9BACL</name>
<evidence type="ECO:0000259" key="1">
    <source>
        <dbReference type="Pfam" id="PF10020"/>
    </source>
</evidence>
<dbReference type="EMBL" id="AEDD01000003">
    <property type="protein sequence ID" value="EFM11779.1"/>
    <property type="molecule type" value="Genomic_DNA"/>
</dbReference>
<dbReference type="Pfam" id="PF10020">
    <property type="entry name" value="DUF2262"/>
    <property type="match status" value="1"/>
</dbReference>
<feature type="domain" description="DUF2262" evidence="1">
    <location>
        <begin position="126"/>
        <end position="257"/>
    </location>
</feature>
<organism evidence="3 4">
    <name type="scientific">Paenibacillus curdlanolyticus YK9</name>
    <dbReference type="NCBI Taxonomy" id="717606"/>
    <lineage>
        <taxon>Bacteria</taxon>
        <taxon>Bacillati</taxon>
        <taxon>Bacillota</taxon>
        <taxon>Bacilli</taxon>
        <taxon>Bacillales</taxon>
        <taxon>Paenibacillaceae</taxon>
        <taxon>Paenibacillus</taxon>
    </lineage>
</organism>
<evidence type="ECO:0000259" key="2">
    <source>
        <dbReference type="Pfam" id="PF22886"/>
    </source>
</evidence>
<proteinExistence type="predicted"/>
<dbReference type="AlphaFoldDB" id="E0I6W3"/>
<dbReference type="STRING" id="717606.PaecuDRAFT_1385"/>
<dbReference type="InterPro" id="IPR019260">
    <property type="entry name" value="DUF2262"/>
</dbReference>
<evidence type="ECO:0000313" key="3">
    <source>
        <dbReference type="EMBL" id="EFM11779.1"/>
    </source>
</evidence>
<evidence type="ECO:0000313" key="4">
    <source>
        <dbReference type="Proteomes" id="UP000005387"/>
    </source>
</evidence>
<dbReference type="eggNOG" id="COG4296">
    <property type="taxonomic scope" value="Bacteria"/>
</dbReference>
<dbReference type="Pfam" id="PF22886">
    <property type="entry name" value="DUF7021"/>
    <property type="match status" value="1"/>
</dbReference>